<dbReference type="Gene3D" id="3.40.190.10">
    <property type="entry name" value="Periplasmic binding protein-like II"/>
    <property type="match status" value="2"/>
</dbReference>
<proteinExistence type="predicted"/>
<feature type="signal peptide" evidence="3">
    <location>
        <begin position="1"/>
        <end position="23"/>
    </location>
</feature>
<dbReference type="Proteomes" id="UP000305888">
    <property type="component" value="Chromosome"/>
</dbReference>
<dbReference type="PROSITE" id="PS51123">
    <property type="entry name" value="OMPA_2"/>
    <property type="match status" value="1"/>
</dbReference>
<feature type="domain" description="OmpA-like" evidence="4">
    <location>
        <begin position="393"/>
        <end position="516"/>
    </location>
</feature>
<dbReference type="EMBL" id="CP040818">
    <property type="protein sequence ID" value="QDL92042.1"/>
    <property type="molecule type" value="Genomic_DNA"/>
</dbReference>
<evidence type="ECO:0000256" key="3">
    <source>
        <dbReference type="SAM" id="SignalP"/>
    </source>
</evidence>
<dbReference type="InterPro" id="IPR050811">
    <property type="entry name" value="Phosphate_ABC_transporter"/>
</dbReference>
<dbReference type="SUPFAM" id="SSF103088">
    <property type="entry name" value="OmpA-like"/>
    <property type="match status" value="1"/>
</dbReference>
<dbReference type="Gene3D" id="3.30.1330.60">
    <property type="entry name" value="OmpA-like domain"/>
    <property type="match status" value="1"/>
</dbReference>
<dbReference type="RefSeq" id="WP_138571908.1">
    <property type="nucleotide sequence ID" value="NZ_CP040818.1"/>
</dbReference>
<keyword evidence="2" id="KW-0472">Membrane</keyword>
<dbReference type="PANTHER" id="PTHR30570">
    <property type="entry name" value="PERIPLASMIC PHOSPHATE BINDING COMPONENT OF PHOSPHATE ABC TRANSPORTER"/>
    <property type="match status" value="1"/>
</dbReference>
<dbReference type="CDD" id="cd07185">
    <property type="entry name" value="OmpA_C-like"/>
    <property type="match status" value="1"/>
</dbReference>
<evidence type="ECO:0000256" key="1">
    <source>
        <dbReference type="ARBA" id="ARBA00022729"/>
    </source>
</evidence>
<reference evidence="5 6" key="1">
    <citation type="submission" date="2019-06" db="EMBL/GenBank/DDBJ databases">
        <title>Genome sequence of Rhodobacteraceae bacterium D4M1.</title>
        <authorList>
            <person name="Cao J."/>
        </authorList>
    </citation>
    <scope>NUCLEOTIDE SEQUENCE [LARGE SCALE GENOMIC DNA]</scope>
    <source>
        <strain evidence="5 6">D4M1</strain>
    </source>
</reference>
<evidence type="ECO:0000259" key="4">
    <source>
        <dbReference type="PROSITE" id="PS51123"/>
    </source>
</evidence>
<dbReference type="OrthoDB" id="9790048at2"/>
<evidence type="ECO:0000256" key="2">
    <source>
        <dbReference type="PROSITE-ProRule" id="PRU00473"/>
    </source>
</evidence>
<dbReference type="SUPFAM" id="SSF53850">
    <property type="entry name" value="Periplasmic binding protein-like II"/>
    <property type="match status" value="1"/>
</dbReference>
<dbReference type="InterPro" id="IPR036737">
    <property type="entry name" value="OmpA-like_sf"/>
</dbReference>
<keyword evidence="6" id="KW-1185">Reference proteome</keyword>
<dbReference type="InterPro" id="IPR006665">
    <property type="entry name" value="OmpA-like"/>
</dbReference>
<sequence>MSARRGFFLATCLVAALGQGAAAQDDATVTLRSTDGTMSVTGRLLAVEDGTFRLATPVGEISLDIDRVRCEGTACPQEAGAQESGMQETGPEGTVRLAVAPDLSGRLLPGLLAGFRSREGGGGAEETVASETLPTDAGLQALLDGTADLALTDRALRPRETEALRAARPASGPRGAAEPGRTLALDALVPVTAPGNPVEAISLTDLARAFAGEITDWSALGGRPGRIVPFLLAPQGGSGARVEALLMAPAGRAPGAQVRMFDTAGALAAAVARTPGALAMIGQSHAGGLRQPGLEDACGRLEPPSPFTVKSGDYPFVVALELASARPGAQARGRALASFLLSPAAAPEVEAAGYVSLSPMRIGLGEQGVRLANTLLAPDEDGRVGEIRALLTELRDAERLSTTLRMDPATGRPDTRSREEIARLARLLASGAFAGREVLFAGFTDSIGRADLNRDLSLRDAEDMRALVLGALPTGRAGDVHIATFGYGEISPVACNAHAAGRAVNRRVEVWLRAARAGEPDQR</sequence>
<evidence type="ECO:0000313" key="6">
    <source>
        <dbReference type="Proteomes" id="UP000305888"/>
    </source>
</evidence>
<dbReference type="InterPro" id="IPR024370">
    <property type="entry name" value="PBP_domain"/>
</dbReference>
<dbReference type="Pfam" id="PF12849">
    <property type="entry name" value="PBP_like_2"/>
    <property type="match status" value="1"/>
</dbReference>
<name>A0A5B8FZG3_9RHOB</name>
<dbReference type="GO" id="GO:0016020">
    <property type="term" value="C:membrane"/>
    <property type="evidence" value="ECO:0007669"/>
    <property type="project" value="UniProtKB-UniRule"/>
</dbReference>
<evidence type="ECO:0000313" key="5">
    <source>
        <dbReference type="EMBL" id="QDL92042.1"/>
    </source>
</evidence>
<dbReference type="PANTHER" id="PTHR30570:SF1">
    <property type="entry name" value="PHOSPHATE-BINDING PROTEIN PSTS"/>
    <property type="match status" value="1"/>
</dbReference>
<dbReference type="KEGG" id="ppru:FDP22_09800"/>
<keyword evidence="1 3" id="KW-0732">Signal</keyword>
<accession>A0A5B8FZG3</accession>
<gene>
    <name evidence="5" type="ORF">FDP22_09800</name>
</gene>
<protein>
    <recommendedName>
        <fullName evidence="4">OmpA-like domain-containing protein</fullName>
    </recommendedName>
</protein>
<feature type="chain" id="PRO_5023035454" description="OmpA-like domain-containing protein" evidence="3">
    <location>
        <begin position="24"/>
        <end position="523"/>
    </location>
</feature>
<organism evidence="5 6">
    <name type="scientific">Paroceanicella profunda</name>
    <dbReference type="NCBI Taxonomy" id="2579971"/>
    <lineage>
        <taxon>Bacteria</taxon>
        <taxon>Pseudomonadati</taxon>
        <taxon>Pseudomonadota</taxon>
        <taxon>Alphaproteobacteria</taxon>
        <taxon>Rhodobacterales</taxon>
        <taxon>Paracoccaceae</taxon>
        <taxon>Paroceanicella</taxon>
    </lineage>
</organism>
<dbReference type="AlphaFoldDB" id="A0A5B8FZG3"/>